<dbReference type="EMBL" id="QOUW02000007">
    <property type="protein sequence ID" value="RIW17861.1"/>
    <property type="molecule type" value="Genomic_DNA"/>
</dbReference>
<feature type="compositionally biased region" description="Basic and acidic residues" evidence="1">
    <location>
        <begin position="43"/>
        <end position="54"/>
    </location>
</feature>
<evidence type="ECO:0000256" key="1">
    <source>
        <dbReference type="SAM" id="MobiDB-lite"/>
    </source>
</evidence>
<evidence type="ECO:0000313" key="2">
    <source>
        <dbReference type="EMBL" id="RIW17861.1"/>
    </source>
</evidence>
<reference evidence="2 3" key="1">
    <citation type="submission" date="2018-08" db="EMBL/GenBank/DDBJ databases">
        <title>Vibrio harveyi strains pathogenic to white snook Centropomus viridis Lockington (1877) and potential probiotic bacteria.</title>
        <authorList>
            <person name="Soto-Rodriguez S."/>
            <person name="Gomez-Gil B."/>
            <person name="Lozano-Olvera R."/>
        </authorList>
    </citation>
    <scope>NUCLEOTIDE SEQUENCE [LARGE SCALE GENOMIC DNA]</scope>
    <source>
        <strain evidence="2 3">CAIM 1508</strain>
    </source>
</reference>
<dbReference type="AlphaFoldDB" id="A0A8B3DK24"/>
<gene>
    <name evidence="2" type="ORF">DS957_003565</name>
</gene>
<sequence length="558" mass="62841">MSEQPKQGFVAALQEAFPFFKQDDDKNAGYSFESGAGYTGSPFHDREHHGEQDKQTSLTKEGGARLFFKKLPNDRFMLYEIFDEMAEDSTLDAALNLHLSQALSVSNRDQRCVYLKAKDEKDAEYVEQLNREIMSKINAHIFNWSYPMVKYGVNYVRPYVEQGRGITHFEMNYYTLANQIREYERSGELCGFTAEYLKVRENNEQVRLAEPWALIPLKLPIWRPDMSKEPVNYSGQRYSLYDDAYNRHPVETQNYGTSLLYSSYESWILLRQSIAALGASRVNASLIDRLVTVNTAGLDTAGAAEYINLIAGQMQQDRQAVVDKSRKRGLIPTVLTTLLPMMNGDKGGMNIDTFTTDPNISHIEDIMFHLKRMAGTLGVDPSMLGFGDLLSGGLGDGGFFRTSIQSALRANQIRSAVTAFVRRAIDIHTIYRDGKFWVEGDEPFEICFNSINTALAQEEAADKEATANYATILATVLDLIEQSPIGGSDTVKNHFYTSILELDPVMAKKAISELASKAAQNDEMMESLGMSNTEDAERFVRDTVMEMMNEIRMFGGNQ</sequence>
<name>A0A8B3DK24_VIBHA</name>
<proteinExistence type="predicted"/>
<evidence type="ECO:0000313" key="3">
    <source>
        <dbReference type="Proteomes" id="UP000253437"/>
    </source>
</evidence>
<accession>A0A8B3DK24</accession>
<organism evidence="2 3">
    <name type="scientific">Vibrio harveyi</name>
    <name type="common">Beneckea harveyi</name>
    <dbReference type="NCBI Taxonomy" id="669"/>
    <lineage>
        <taxon>Bacteria</taxon>
        <taxon>Pseudomonadati</taxon>
        <taxon>Pseudomonadota</taxon>
        <taxon>Gammaproteobacteria</taxon>
        <taxon>Vibrionales</taxon>
        <taxon>Vibrionaceae</taxon>
        <taxon>Vibrio</taxon>
    </lineage>
</organism>
<dbReference type="Proteomes" id="UP000253437">
    <property type="component" value="Unassembled WGS sequence"/>
</dbReference>
<comment type="caution">
    <text evidence="2">The sequence shown here is derived from an EMBL/GenBank/DDBJ whole genome shotgun (WGS) entry which is preliminary data.</text>
</comment>
<protein>
    <submittedName>
        <fullName evidence="2">Phage portal protein</fullName>
    </submittedName>
</protein>
<dbReference type="RefSeq" id="WP_114091625.1">
    <property type="nucleotide sequence ID" value="NZ_QOUW02000007.1"/>
</dbReference>
<feature type="region of interest" description="Disordered" evidence="1">
    <location>
        <begin position="40"/>
        <end position="59"/>
    </location>
</feature>